<feature type="domain" description="Neurotransmitter-gated ion-channel ligand-binding" evidence="1">
    <location>
        <begin position="41"/>
        <end position="80"/>
    </location>
</feature>
<evidence type="ECO:0000313" key="3">
    <source>
        <dbReference type="Proteomes" id="UP001163046"/>
    </source>
</evidence>
<dbReference type="Proteomes" id="UP001163046">
    <property type="component" value="Unassembled WGS sequence"/>
</dbReference>
<keyword evidence="3" id="KW-1185">Reference proteome</keyword>
<dbReference type="GO" id="GO:0016020">
    <property type="term" value="C:membrane"/>
    <property type="evidence" value="ECO:0007669"/>
    <property type="project" value="InterPro"/>
</dbReference>
<dbReference type="EMBL" id="MU827305">
    <property type="protein sequence ID" value="KAJ7363583.1"/>
    <property type="molecule type" value="Genomic_DNA"/>
</dbReference>
<gene>
    <name evidence="2" type="ORF">OS493_009743</name>
</gene>
<dbReference type="OrthoDB" id="5975154at2759"/>
<evidence type="ECO:0000313" key="2">
    <source>
        <dbReference type="EMBL" id="KAJ7363583.1"/>
    </source>
</evidence>
<dbReference type="GO" id="GO:0005230">
    <property type="term" value="F:extracellular ligand-gated monoatomic ion channel activity"/>
    <property type="evidence" value="ECO:0007669"/>
    <property type="project" value="InterPro"/>
</dbReference>
<reference evidence="2" key="1">
    <citation type="submission" date="2023-01" db="EMBL/GenBank/DDBJ databases">
        <title>Genome assembly of the deep-sea coral Lophelia pertusa.</title>
        <authorList>
            <person name="Herrera S."/>
            <person name="Cordes E."/>
        </authorList>
    </citation>
    <scope>NUCLEOTIDE SEQUENCE</scope>
    <source>
        <strain evidence="2">USNM1676648</strain>
        <tissue evidence="2">Polyp</tissue>
    </source>
</reference>
<proteinExistence type="predicted"/>
<dbReference type="SUPFAM" id="SSF63712">
    <property type="entry name" value="Nicotinic receptor ligand binding domain-like"/>
    <property type="match status" value="1"/>
</dbReference>
<dbReference type="InterPro" id="IPR036734">
    <property type="entry name" value="Neur_chan_lig-bd_sf"/>
</dbReference>
<dbReference type="AlphaFoldDB" id="A0A9W9YRF3"/>
<organism evidence="2 3">
    <name type="scientific">Desmophyllum pertusum</name>
    <dbReference type="NCBI Taxonomy" id="174260"/>
    <lineage>
        <taxon>Eukaryota</taxon>
        <taxon>Metazoa</taxon>
        <taxon>Cnidaria</taxon>
        <taxon>Anthozoa</taxon>
        <taxon>Hexacorallia</taxon>
        <taxon>Scleractinia</taxon>
        <taxon>Caryophylliina</taxon>
        <taxon>Caryophylliidae</taxon>
        <taxon>Desmophyllum</taxon>
    </lineage>
</organism>
<dbReference type="Pfam" id="PF02931">
    <property type="entry name" value="Neur_chan_LBD"/>
    <property type="match status" value="1"/>
</dbReference>
<evidence type="ECO:0000259" key="1">
    <source>
        <dbReference type="Pfam" id="PF02931"/>
    </source>
</evidence>
<name>A0A9W9YRF3_9CNID</name>
<protein>
    <recommendedName>
        <fullName evidence="1">Neurotransmitter-gated ion-channel ligand-binding domain-containing protein</fullName>
    </recommendedName>
</protein>
<dbReference type="InterPro" id="IPR006202">
    <property type="entry name" value="Neur_chan_lig-bd"/>
</dbReference>
<accession>A0A9W9YRF3</accession>
<sequence>MRLSIRDRRVVQIFFLALYFLTGSSLKQGKKASAMKMDDGEQRLLNYLFSDYNPHLRPVLDTSHVVTVTFGISLHQIIDVVGYLY</sequence>
<dbReference type="Gene3D" id="2.70.170.10">
    <property type="entry name" value="Neurotransmitter-gated ion-channel ligand-binding domain"/>
    <property type="match status" value="1"/>
</dbReference>
<comment type="caution">
    <text evidence="2">The sequence shown here is derived from an EMBL/GenBank/DDBJ whole genome shotgun (WGS) entry which is preliminary data.</text>
</comment>